<dbReference type="InterPro" id="IPR025158">
    <property type="entry name" value="Mg_chelat-rel_C"/>
</dbReference>
<dbReference type="NCBIfam" id="TIGR00368">
    <property type="entry name" value="YifB family Mg chelatase-like AAA ATPase"/>
    <property type="match status" value="1"/>
</dbReference>
<dbReference type="GO" id="GO:0005524">
    <property type="term" value="F:ATP binding"/>
    <property type="evidence" value="ECO:0007669"/>
    <property type="project" value="InterPro"/>
</dbReference>
<feature type="region of interest" description="Disordered" evidence="2">
    <location>
        <begin position="499"/>
        <end position="521"/>
    </location>
</feature>
<sequence>MSGVARTRGVVLLGVDGHVIGVEAHISIGVSGFSVVGMADKLVGEARDRCRSAVINTGLDWPGPRNTVGLSPAELPKRGPTLDLAIALALLSASGQVPGDAAAELVVVGELGLDGRVRPVRGALVAALAARDAGARRLVVPSANVDEAALVPGLEVHGVRTLAGLVALVRGDAVPDIELDGAHDDLPPPPPAHDVPDLVDVRGQHAARSALELAAAGGHHLAMSGSPGVGKTMLAERLPGLLPPLDEQAALEVTAIHSVAGRLATGGRLITVPPFEAPHHTATHAAMVGGGSGVPRIGLVSLAHRGVLFLDEAPEFDASALEALRQPLESGVMLVARSAFSVRFPARFHLILAMNPCPCGRGDSGLSSSSSPACVCTPQQRRRYLARISGPLLDRIDLRVSLVRPTLADLEFGSSDAEPTSVVADRVRAARERAARRYRDTPWRVNAEVPGPVVRRQFGLDADAAVPLDTALSRGFISARGADRVVRVAWTLADLAGRSQPSRSDIGAALHHRDGGTSWAA</sequence>
<name>A0A6J7IWX3_9ZZZZ</name>
<dbReference type="Pfam" id="PF13335">
    <property type="entry name" value="Mg_chelatase_C"/>
    <property type="match status" value="1"/>
</dbReference>
<gene>
    <name evidence="4" type="ORF">UFOPK3752_00690</name>
</gene>
<dbReference type="Pfam" id="PF13541">
    <property type="entry name" value="ChlI"/>
    <property type="match status" value="1"/>
</dbReference>
<dbReference type="Pfam" id="PF01078">
    <property type="entry name" value="Mg_chelatase"/>
    <property type="match status" value="1"/>
</dbReference>
<comment type="similarity">
    <text evidence="1">Belongs to the Mg-chelatase subunits D/I family. ComM subfamily.</text>
</comment>
<dbReference type="InterPro" id="IPR004482">
    <property type="entry name" value="Mg_chelat-rel"/>
</dbReference>
<evidence type="ECO:0000259" key="3">
    <source>
        <dbReference type="SMART" id="SM00382"/>
    </source>
</evidence>
<evidence type="ECO:0000256" key="1">
    <source>
        <dbReference type="ARBA" id="ARBA00006354"/>
    </source>
</evidence>
<dbReference type="InterPro" id="IPR020568">
    <property type="entry name" value="Ribosomal_Su5_D2-typ_SF"/>
</dbReference>
<accession>A0A6J7IWX3</accession>
<dbReference type="InterPro" id="IPR000523">
    <property type="entry name" value="Mg_chelatse_chII-like_cat_dom"/>
</dbReference>
<proteinExistence type="inferred from homology"/>
<dbReference type="PANTHER" id="PTHR32039">
    <property type="entry name" value="MAGNESIUM-CHELATASE SUBUNIT CHLI"/>
    <property type="match status" value="1"/>
</dbReference>
<dbReference type="SUPFAM" id="SSF54211">
    <property type="entry name" value="Ribosomal protein S5 domain 2-like"/>
    <property type="match status" value="1"/>
</dbReference>
<dbReference type="EMBL" id="CAFBND010000019">
    <property type="protein sequence ID" value="CAB4935201.1"/>
    <property type="molecule type" value="Genomic_DNA"/>
</dbReference>
<dbReference type="SMART" id="SM00382">
    <property type="entry name" value="AAA"/>
    <property type="match status" value="1"/>
</dbReference>
<evidence type="ECO:0000256" key="2">
    <source>
        <dbReference type="SAM" id="MobiDB-lite"/>
    </source>
</evidence>
<dbReference type="InterPro" id="IPR003593">
    <property type="entry name" value="AAA+_ATPase"/>
</dbReference>
<dbReference type="InterPro" id="IPR027417">
    <property type="entry name" value="P-loop_NTPase"/>
</dbReference>
<reference evidence="4" key="1">
    <citation type="submission" date="2020-05" db="EMBL/GenBank/DDBJ databases">
        <authorList>
            <person name="Chiriac C."/>
            <person name="Salcher M."/>
            <person name="Ghai R."/>
            <person name="Kavagutti S V."/>
        </authorList>
    </citation>
    <scope>NUCLEOTIDE SEQUENCE</scope>
</reference>
<feature type="domain" description="AAA+ ATPase" evidence="3">
    <location>
        <begin position="217"/>
        <end position="406"/>
    </location>
</feature>
<dbReference type="InterPro" id="IPR045006">
    <property type="entry name" value="CHLI-like"/>
</dbReference>
<dbReference type="AlphaFoldDB" id="A0A6J7IWX3"/>
<protein>
    <submittedName>
        <fullName evidence="4">Unannotated protein</fullName>
    </submittedName>
</protein>
<dbReference type="Gene3D" id="3.30.230.10">
    <property type="match status" value="1"/>
</dbReference>
<evidence type="ECO:0000313" key="4">
    <source>
        <dbReference type="EMBL" id="CAB4935201.1"/>
    </source>
</evidence>
<dbReference type="InterPro" id="IPR014721">
    <property type="entry name" value="Ribsml_uS5_D2-typ_fold_subgr"/>
</dbReference>
<organism evidence="4">
    <name type="scientific">freshwater metagenome</name>
    <dbReference type="NCBI Taxonomy" id="449393"/>
    <lineage>
        <taxon>unclassified sequences</taxon>
        <taxon>metagenomes</taxon>
        <taxon>ecological metagenomes</taxon>
    </lineage>
</organism>
<dbReference type="SUPFAM" id="SSF52540">
    <property type="entry name" value="P-loop containing nucleoside triphosphate hydrolases"/>
    <property type="match status" value="1"/>
</dbReference>
<dbReference type="PANTHER" id="PTHR32039:SF7">
    <property type="entry name" value="COMPETENCE PROTEIN COMM"/>
    <property type="match status" value="1"/>
</dbReference>
<dbReference type="Gene3D" id="3.40.50.300">
    <property type="entry name" value="P-loop containing nucleotide triphosphate hydrolases"/>
    <property type="match status" value="1"/>
</dbReference>